<feature type="region of interest" description="Disordered" evidence="1">
    <location>
        <begin position="1"/>
        <end position="42"/>
    </location>
</feature>
<evidence type="ECO:0000313" key="3">
    <source>
        <dbReference type="Proteomes" id="UP001066276"/>
    </source>
</evidence>
<keyword evidence="3" id="KW-1185">Reference proteome</keyword>
<sequence length="110" mass="11955">MGRGPTRAPSPRQPLRHLQRSRETRTRSPPHTGRLLLTRGGPQLHSRLWLQARGGAASLLPRQSGPPLPSGPQRRLGCVVGRSSAQHPHSKEGRPGLARFSGFLLSALPE</sequence>
<accession>A0AAV7W817</accession>
<evidence type="ECO:0000256" key="1">
    <source>
        <dbReference type="SAM" id="MobiDB-lite"/>
    </source>
</evidence>
<dbReference type="Proteomes" id="UP001066276">
    <property type="component" value="Chromosome 1_2"/>
</dbReference>
<organism evidence="2 3">
    <name type="scientific">Pleurodeles waltl</name>
    <name type="common">Iberian ribbed newt</name>
    <dbReference type="NCBI Taxonomy" id="8319"/>
    <lineage>
        <taxon>Eukaryota</taxon>
        <taxon>Metazoa</taxon>
        <taxon>Chordata</taxon>
        <taxon>Craniata</taxon>
        <taxon>Vertebrata</taxon>
        <taxon>Euteleostomi</taxon>
        <taxon>Amphibia</taxon>
        <taxon>Batrachia</taxon>
        <taxon>Caudata</taxon>
        <taxon>Salamandroidea</taxon>
        <taxon>Salamandridae</taxon>
        <taxon>Pleurodelinae</taxon>
        <taxon>Pleurodeles</taxon>
    </lineage>
</organism>
<protein>
    <submittedName>
        <fullName evidence="2">Uncharacterized protein</fullName>
    </submittedName>
</protein>
<reference evidence="2" key="1">
    <citation type="journal article" date="2022" name="bioRxiv">
        <title>Sequencing and chromosome-scale assembly of the giantPleurodeles waltlgenome.</title>
        <authorList>
            <person name="Brown T."/>
            <person name="Elewa A."/>
            <person name="Iarovenko S."/>
            <person name="Subramanian E."/>
            <person name="Araus A.J."/>
            <person name="Petzold A."/>
            <person name="Susuki M."/>
            <person name="Suzuki K.-i.T."/>
            <person name="Hayashi T."/>
            <person name="Toyoda A."/>
            <person name="Oliveira C."/>
            <person name="Osipova E."/>
            <person name="Leigh N.D."/>
            <person name="Simon A."/>
            <person name="Yun M.H."/>
        </authorList>
    </citation>
    <scope>NUCLEOTIDE SEQUENCE</scope>
    <source>
        <strain evidence="2">20211129_DDA</strain>
        <tissue evidence="2">Liver</tissue>
    </source>
</reference>
<dbReference type="EMBL" id="JANPWB010000002">
    <property type="protein sequence ID" value="KAJ1208711.1"/>
    <property type="molecule type" value="Genomic_DNA"/>
</dbReference>
<proteinExistence type="predicted"/>
<gene>
    <name evidence="2" type="ORF">NDU88_004094</name>
</gene>
<name>A0AAV7W817_PLEWA</name>
<comment type="caution">
    <text evidence="2">The sequence shown here is derived from an EMBL/GenBank/DDBJ whole genome shotgun (WGS) entry which is preliminary data.</text>
</comment>
<evidence type="ECO:0000313" key="2">
    <source>
        <dbReference type="EMBL" id="KAJ1208711.1"/>
    </source>
</evidence>
<dbReference type="AlphaFoldDB" id="A0AAV7W817"/>